<proteinExistence type="predicted"/>
<feature type="compositionally biased region" description="Basic residues" evidence="1">
    <location>
        <begin position="71"/>
        <end position="84"/>
    </location>
</feature>
<feature type="region of interest" description="Disordered" evidence="1">
    <location>
        <begin position="1"/>
        <end position="52"/>
    </location>
</feature>
<dbReference type="STRING" id="1300345.LF41_284"/>
<keyword evidence="3" id="KW-1185">Reference proteome</keyword>
<organism evidence="2 3">
    <name type="scientific">Lysobacter dokdonensis DS-58</name>
    <dbReference type="NCBI Taxonomy" id="1300345"/>
    <lineage>
        <taxon>Bacteria</taxon>
        <taxon>Pseudomonadati</taxon>
        <taxon>Pseudomonadota</taxon>
        <taxon>Gammaproteobacteria</taxon>
        <taxon>Lysobacterales</taxon>
        <taxon>Lysobacteraceae</taxon>
        <taxon>Noviluteimonas</taxon>
    </lineage>
</organism>
<feature type="compositionally biased region" description="Basic and acidic residues" evidence="1">
    <location>
        <begin position="92"/>
        <end position="111"/>
    </location>
</feature>
<protein>
    <submittedName>
        <fullName evidence="2">Uncharacterized protein</fullName>
    </submittedName>
</protein>
<dbReference type="EMBL" id="JRKJ01000016">
    <property type="protein sequence ID" value="KGQ18751.1"/>
    <property type="molecule type" value="Genomic_DNA"/>
</dbReference>
<gene>
    <name evidence="2" type="ORF">LF41_284</name>
</gene>
<evidence type="ECO:0000256" key="1">
    <source>
        <dbReference type="SAM" id="MobiDB-lite"/>
    </source>
</evidence>
<evidence type="ECO:0000313" key="2">
    <source>
        <dbReference type="EMBL" id="KGQ18751.1"/>
    </source>
</evidence>
<reference evidence="2 3" key="1">
    <citation type="submission" date="2014-09" db="EMBL/GenBank/DDBJ databases">
        <title>Genome sequences of Lysobacter dokdonensis DS-58.</title>
        <authorList>
            <person name="Kim J.F."/>
            <person name="Kwak M.-J."/>
        </authorList>
    </citation>
    <scope>NUCLEOTIDE SEQUENCE [LARGE SCALE GENOMIC DNA]</scope>
    <source>
        <strain evidence="2 3">DS-58</strain>
    </source>
</reference>
<dbReference type="PATRIC" id="fig|1300345.3.peg.1959"/>
<dbReference type="AlphaFoldDB" id="A0A0A2WEX6"/>
<feature type="compositionally biased region" description="Basic residues" evidence="1">
    <location>
        <begin position="8"/>
        <end position="24"/>
    </location>
</feature>
<evidence type="ECO:0000313" key="3">
    <source>
        <dbReference type="Proteomes" id="UP000030518"/>
    </source>
</evidence>
<dbReference type="Proteomes" id="UP000030518">
    <property type="component" value="Unassembled WGS sequence"/>
</dbReference>
<accession>A0A0A2WEX6</accession>
<name>A0A0A2WEX6_9GAMM</name>
<feature type="compositionally biased region" description="Basic and acidic residues" evidence="1">
    <location>
        <begin position="31"/>
        <end position="44"/>
    </location>
</feature>
<feature type="region of interest" description="Disordered" evidence="1">
    <location>
        <begin position="71"/>
        <end position="111"/>
    </location>
</feature>
<sequence>MHDGRCGGRGRLRRGRDRLRRRRAASGQQRQGKELEDRRHERWSPRRKHSTRSYCKKRTWFFSFEILRIHHRTRHRSSQRRKHGSTPSRLGDTSRSKPRSLDTRSHDHAAR</sequence>
<comment type="caution">
    <text evidence="2">The sequence shown here is derived from an EMBL/GenBank/DDBJ whole genome shotgun (WGS) entry which is preliminary data.</text>
</comment>